<evidence type="ECO:0000313" key="1">
    <source>
        <dbReference type="EMBL" id="MDR9900090.1"/>
    </source>
</evidence>
<name>A0AAP5IHZ5_9CYAN</name>
<dbReference type="Proteomes" id="UP000667802">
    <property type="component" value="Unassembled WGS sequence"/>
</dbReference>
<gene>
    <name evidence="1" type="ORF">G7B40_036890</name>
</gene>
<keyword evidence="2" id="KW-1185">Reference proteome</keyword>
<reference evidence="2" key="1">
    <citation type="journal article" date="2021" name="Science">
        <title>Hunting the eagle killer: A cyanobacterial neurotoxin causes vacuolar myelinopathy.</title>
        <authorList>
            <person name="Breinlinger S."/>
            <person name="Phillips T.J."/>
            <person name="Haram B.N."/>
            <person name="Mares J."/>
            <person name="Martinez Yerena J.A."/>
            <person name="Hrouzek P."/>
            <person name="Sobotka R."/>
            <person name="Henderson W.M."/>
            <person name="Schmieder P."/>
            <person name="Williams S.M."/>
            <person name="Lauderdale J.D."/>
            <person name="Wilde H.D."/>
            <person name="Gerrin W."/>
            <person name="Kust A."/>
            <person name="Washington J.W."/>
            <person name="Wagner C."/>
            <person name="Geier B."/>
            <person name="Liebeke M."/>
            <person name="Enke H."/>
            <person name="Niedermeyer T.H.J."/>
            <person name="Wilde S.B."/>
        </authorList>
    </citation>
    <scope>NUCLEOTIDE SEQUENCE [LARGE SCALE GENOMIC DNA]</scope>
    <source>
        <strain evidence="2">Thurmond2011</strain>
    </source>
</reference>
<accession>A0AAP5IHZ5</accession>
<comment type="caution">
    <text evidence="1">The sequence shown here is derived from an EMBL/GenBank/DDBJ whole genome shotgun (WGS) entry which is preliminary data.</text>
</comment>
<dbReference type="RefSeq" id="WP_208342660.1">
    <property type="nucleotide sequence ID" value="NZ_CAWQFN010000175.1"/>
</dbReference>
<sequence>MNFPELIYTLPEQNGQFNADRINEFAKKVEEFGLKIKRDFGEEDGCEILKTVIMALVNVI</sequence>
<dbReference type="AlphaFoldDB" id="A0AAP5IHZ5"/>
<organism evidence="1 2">
    <name type="scientific">Aetokthonos hydrillicola Thurmond2011</name>
    <dbReference type="NCBI Taxonomy" id="2712845"/>
    <lineage>
        <taxon>Bacteria</taxon>
        <taxon>Bacillati</taxon>
        <taxon>Cyanobacteriota</taxon>
        <taxon>Cyanophyceae</taxon>
        <taxon>Nostocales</taxon>
        <taxon>Hapalosiphonaceae</taxon>
        <taxon>Aetokthonos</taxon>
    </lineage>
</organism>
<dbReference type="EMBL" id="JAALHA020000030">
    <property type="protein sequence ID" value="MDR9900090.1"/>
    <property type="molecule type" value="Genomic_DNA"/>
</dbReference>
<proteinExistence type="predicted"/>
<evidence type="ECO:0000313" key="2">
    <source>
        <dbReference type="Proteomes" id="UP000667802"/>
    </source>
</evidence>
<protein>
    <submittedName>
        <fullName evidence="1">Uncharacterized protein</fullName>
    </submittedName>
</protein>